<reference evidence="2 3" key="1">
    <citation type="journal article" date="2019" name="Environ. Microbiol.">
        <title>An active ?-lactamase is a part of an orchestrated cell wall stress resistance network of Bacillus subtilis and related rhizosphere species.</title>
        <authorList>
            <person name="Bucher T."/>
            <person name="Keren-Paz A."/>
            <person name="Hausser J."/>
            <person name="Olender T."/>
            <person name="Cytryn E."/>
            <person name="Kolodkin-Gal I."/>
        </authorList>
    </citation>
    <scope>NUCLEOTIDE SEQUENCE [LARGE SCALE GENOMIC DNA]</scope>
    <source>
        <strain evidence="2 3">I5</strain>
    </source>
</reference>
<gene>
    <name evidence="2" type="ORF">FC699_38010</name>
</gene>
<sequence>KFHGDKYPHLFQYSFGVPTLLEQDFGFPTNLVVIGEGLDKKQLAEGLEKVELNSN</sequence>
<evidence type="ECO:0000313" key="3">
    <source>
        <dbReference type="Proteomes" id="UP000305222"/>
    </source>
</evidence>
<comment type="caution">
    <text evidence="2">The sequence shown here is derived from an EMBL/GenBank/DDBJ whole genome shotgun (WGS) entry which is preliminary data.</text>
</comment>
<proteinExistence type="predicted"/>
<evidence type="ECO:0000259" key="1">
    <source>
        <dbReference type="Pfam" id="PF07683"/>
    </source>
</evidence>
<accession>A0A4U2ZJW8</accession>
<protein>
    <submittedName>
        <fullName evidence="2">GTP-binding protein</fullName>
    </submittedName>
</protein>
<dbReference type="Pfam" id="PF07683">
    <property type="entry name" value="CobW_C"/>
    <property type="match status" value="1"/>
</dbReference>
<organism evidence="2 3">
    <name type="scientific">Bacillus wiedmannii</name>
    <dbReference type="NCBI Taxonomy" id="1890302"/>
    <lineage>
        <taxon>Bacteria</taxon>
        <taxon>Bacillati</taxon>
        <taxon>Bacillota</taxon>
        <taxon>Bacilli</taxon>
        <taxon>Bacillales</taxon>
        <taxon>Bacillaceae</taxon>
        <taxon>Bacillus</taxon>
        <taxon>Bacillus cereus group</taxon>
    </lineage>
</organism>
<evidence type="ECO:0000313" key="2">
    <source>
        <dbReference type="EMBL" id="TKI74868.1"/>
    </source>
</evidence>
<feature type="non-terminal residue" evidence="2">
    <location>
        <position position="1"/>
    </location>
</feature>
<dbReference type="Proteomes" id="UP000305222">
    <property type="component" value="Unassembled WGS sequence"/>
</dbReference>
<feature type="domain" description="CobW C-terminal" evidence="1">
    <location>
        <begin position="2"/>
        <end position="50"/>
    </location>
</feature>
<dbReference type="AlphaFoldDB" id="A0A4U2ZJW8"/>
<name>A0A4U2ZJW8_9BACI</name>
<dbReference type="InterPro" id="IPR011629">
    <property type="entry name" value="CobW-like_C"/>
</dbReference>
<dbReference type="EMBL" id="SZON01004035">
    <property type="protein sequence ID" value="TKI74868.1"/>
    <property type="molecule type" value="Genomic_DNA"/>
</dbReference>